<dbReference type="RefSeq" id="WP_318106917.1">
    <property type="nucleotide sequence ID" value="NZ_CP137573.1"/>
</dbReference>
<organism evidence="2 3">
    <name type="scientific">Streptomyces solicathayae</name>
    <dbReference type="NCBI Taxonomy" id="3081768"/>
    <lineage>
        <taxon>Bacteria</taxon>
        <taxon>Bacillati</taxon>
        <taxon>Actinomycetota</taxon>
        <taxon>Actinomycetes</taxon>
        <taxon>Kitasatosporales</taxon>
        <taxon>Streptomycetaceae</taxon>
        <taxon>Streptomyces</taxon>
    </lineage>
</organism>
<keyword evidence="1" id="KW-1133">Transmembrane helix</keyword>
<gene>
    <name evidence="2" type="ORF">R2D22_25045</name>
</gene>
<name>A0ABZ0LYS6_9ACTN</name>
<dbReference type="Proteomes" id="UP001301731">
    <property type="component" value="Chromosome"/>
</dbReference>
<evidence type="ECO:0000256" key="1">
    <source>
        <dbReference type="SAM" id="Phobius"/>
    </source>
</evidence>
<evidence type="ECO:0008006" key="4">
    <source>
        <dbReference type="Google" id="ProtNLM"/>
    </source>
</evidence>
<reference evidence="2 3" key="1">
    <citation type="submission" date="2023-10" db="EMBL/GenBank/DDBJ databases">
        <title>The genome sequence of Streptomyces sp. HUAS YS2.</title>
        <authorList>
            <person name="Mo P."/>
        </authorList>
    </citation>
    <scope>NUCLEOTIDE SEQUENCE [LARGE SCALE GENOMIC DNA]</scope>
    <source>
        <strain evidence="2 3">HUAS YS2</strain>
    </source>
</reference>
<keyword evidence="1" id="KW-0472">Membrane</keyword>
<keyword evidence="1" id="KW-0812">Transmembrane</keyword>
<proteinExistence type="predicted"/>
<accession>A0ABZ0LYS6</accession>
<protein>
    <recommendedName>
        <fullName evidence="4">DUF3592 domain-containing protein</fullName>
    </recommendedName>
</protein>
<evidence type="ECO:0000313" key="2">
    <source>
        <dbReference type="EMBL" id="WOX24470.1"/>
    </source>
</evidence>
<feature type="transmembrane region" description="Helical" evidence="1">
    <location>
        <begin position="6"/>
        <end position="24"/>
    </location>
</feature>
<sequence length="148" mass="16551">MIEGLLLCFAVLSVLLFGFSLMWMKGESEDGKRAAELAEVGIEVEARLTHLGPTRSTRTSIAHYEWQGSDGQKLQHQRGVTASPVHVVGDTYPLVYHPRFPTRLKLGTMKTVRKERREREGNLRGAKRLAFWSLAVCVLSITGFVLSP</sequence>
<dbReference type="EMBL" id="CP137573">
    <property type="protein sequence ID" value="WOX24470.1"/>
    <property type="molecule type" value="Genomic_DNA"/>
</dbReference>
<evidence type="ECO:0000313" key="3">
    <source>
        <dbReference type="Proteomes" id="UP001301731"/>
    </source>
</evidence>
<keyword evidence="3" id="KW-1185">Reference proteome</keyword>
<feature type="transmembrane region" description="Helical" evidence="1">
    <location>
        <begin position="129"/>
        <end position="147"/>
    </location>
</feature>